<dbReference type="AlphaFoldDB" id="A0A1H3ECK6"/>
<dbReference type="Pfam" id="PF04397">
    <property type="entry name" value="LytTR"/>
    <property type="match status" value="1"/>
</dbReference>
<dbReference type="GO" id="GO:0003677">
    <property type="term" value="F:DNA binding"/>
    <property type="evidence" value="ECO:0007669"/>
    <property type="project" value="InterPro"/>
</dbReference>
<dbReference type="SUPFAM" id="SSF54427">
    <property type="entry name" value="NTF2-like"/>
    <property type="match status" value="1"/>
</dbReference>
<dbReference type="SMART" id="SM00850">
    <property type="entry name" value="LytTR"/>
    <property type="match status" value="1"/>
</dbReference>
<keyword evidence="3" id="KW-1185">Reference proteome</keyword>
<dbReference type="Pfam" id="PF13474">
    <property type="entry name" value="SnoaL_3"/>
    <property type="match status" value="1"/>
</dbReference>
<dbReference type="PANTHER" id="PTHR37299">
    <property type="entry name" value="TRANSCRIPTIONAL REGULATOR-RELATED"/>
    <property type="match status" value="1"/>
</dbReference>
<evidence type="ECO:0000313" key="2">
    <source>
        <dbReference type="EMBL" id="SDX76492.1"/>
    </source>
</evidence>
<dbReference type="GO" id="GO:0000156">
    <property type="term" value="F:phosphorelay response regulator activity"/>
    <property type="evidence" value="ECO:0007669"/>
    <property type="project" value="InterPro"/>
</dbReference>
<dbReference type="OrthoDB" id="9809318at2"/>
<dbReference type="Gene3D" id="3.10.450.50">
    <property type="match status" value="1"/>
</dbReference>
<dbReference type="EMBL" id="FNOU01000007">
    <property type="protein sequence ID" value="SDX76492.1"/>
    <property type="molecule type" value="Genomic_DNA"/>
</dbReference>
<sequence>MQVDLVALTQKLMESHGQRDLEEVMSYMDKDVLWIGALKGQYVHGRESMRGILSQEQDVLIQSEAIVYELVYNTETLAIVTGQLDAYTKPESGYLLKQNQRVTFVYEKKEDQWKVIHLHVSNEWDVLQENEFFPYTCGRETYLYMQEQIENFRRRSDKLMVHIGKKSYFLENESILFIEANRHHCIVRQVADRVEIDESITELSIGLPKHFFRVHRSFIINLYYVERLEYGMVYLSQGIEIPIPKQRYGEIKGQLIARLSEIGL</sequence>
<feature type="domain" description="HTH LytTR-type" evidence="1">
    <location>
        <begin position="159"/>
        <end position="257"/>
    </location>
</feature>
<dbReference type="InterPro" id="IPR032710">
    <property type="entry name" value="NTF2-like_dom_sf"/>
</dbReference>
<dbReference type="PROSITE" id="PS50930">
    <property type="entry name" value="HTH_LYTTR"/>
    <property type="match status" value="1"/>
</dbReference>
<evidence type="ECO:0000313" key="3">
    <source>
        <dbReference type="Proteomes" id="UP000199652"/>
    </source>
</evidence>
<proteinExistence type="predicted"/>
<name>A0A1H3ECK6_EUBBA</name>
<dbReference type="InterPro" id="IPR037401">
    <property type="entry name" value="SnoaL-like"/>
</dbReference>
<dbReference type="InterPro" id="IPR046947">
    <property type="entry name" value="LytR-like"/>
</dbReference>
<dbReference type="STRING" id="1528.SAMN04488579_1072"/>
<dbReference type="PANTHER" id="PTHR37299:SF1">
    <property type="entry name" value="STAGE 0 SPORULATION PROTEIN A HOMOLOG"/>
    <property type="match status" value="1"/>
</dbReference>
<dbReference type="Gene3D" id="2.40.50.1020">
    <property type="entry name" value="LytTr DNA-binding domain"/>
    <property type="match status" value="1"/>
</dbReference>
<evidence type="ECO:0000259" key="1">
    <source>
        <dbReference type="PROSITE" id="PS50930"/>
    </source>
</evidence>
<protein>
    <recommendedName>
        <fullName evidence="1">HTH LytTR-type domain-containing protein</fullName>
    </recommendedName>
</protein>
<dbReference type="RefSeq" id="WP_090244318.1">
    <property type="nucleotide sequence ID" value="NZ_FNOU01000007.1"/>
</dbReference>
<accession>A0A1H3ECK6</accession>
<reference evidence="3" key="1">
    <citation type="submission" date="2016-10" db="EMBL/GenBank/DDBJ databases">
        <authorList>
            <person name="Varghese N."/>
            <person name="Submissions S."/>
        </authorList>
    </citation>
    <scope>NUCLEOTIDE SEQUENCE [LARGE SCALE GENOMIC DNA]</scope>
    <source>
        <strain evidence="3">VPI 5359</strain>
    </source>
</reference>
<organism evidence="2 3">
    <name type="scientific">Eubacterium barkeri</name>
    <name type="common">Clostridium barkeri</name>
    <dbReference type="NCBI Taxonomy" id="1528"/>
    <lineage>
        <taxon>Bacteria</taxon>
        <taxon>Bacillati</taxon>
        <taxon>Bacillota</taxon>
        <taxon>Clostridia</taxon>
        <taxon>Eubacteriales</taxon>
        <taxon>Eubacteriaceae</taxon>
        <taxon>Eubacterium</taxon>
    </lineage>
</organism>
<dbReference type="InterPro" id="IPR007492">
    <property type="entry name" value="LytTR_DNA-bd_dom"/>
</dbReference>
<dbReference type="Proteomes" id="UP000199652">
    <property type="component" value="Unassembled WGS sequence"/>
</dbReference>
<gene>
    <name evidence="2" type="ORF">SAMN04488579_1072</name>
</gene>